<protein>
    <submittedName>
        <fullName evidence="4">Uncharacterized protein</fullName>
    </submittedName>
</protein>
<dbReference type="PANTHER" id="PTHR14187">
    <property type="entry name" value="ALPHA KINASE/ELONGATION FACTOR 2 KINASE"/>
    <property type="match status" value="1"/>
</dbReference>
<dbReference type="InterPro" id="IPR043129">
    <property type="entry name" value="ATPase_NBD"/>
</dbReference>
<dbReference type="EMBL" id="CAJPWZ010000360">
    <property type="protein sequence ID" value="CAG2191386.1"/>
    <property type="molecule type" value="Genomic_DNA"/>
</dbReference>
<organism evidence="4 5">
    <name type="scientific">Mytilus edulis</name>
    <name type="common">Blue mussel</name>
    <dbReference type="NCBI Taxonomy" id="6550"/>
    <lineage>
        <taxon>Eukaryota</taxon>
        <taxon>Metazoa</taxon>
        <taxon>Spiralia</taxon>
        <taxon>Lophotrochozoa</taxon>
        <taxon>Mollusca</taxon>
        <taxon>Bivalvia</taxon>
        <taxon>Autobranchia</taxon>
        <taxon>Pteriomorphia</taxon>
        <taxon>Mytilida</taxon>
        <taxon>Mytiloidea</taxon>
        <taxon>Mytilidae</taxon>
        <taxon>Mytilinae</taxon>
        <taxon>Mytilus</taxon>
    </lineage>
</organism>
<gene>
    <name evidence="4" type="ORF">MEDL_6624</name>
</gene>
<proteinExistence type="inferred from homology"/>
<keyword evidence="2" id="KW-0547">Nucleotide-binding</keyword>
<accession>A0A8S3QBT3</accession>
<dbReference type="GO" id="GO:0140662">
    <property type="term" value="F:ATP-dependent protein folding chaperone"/>
    <property type="evidence" value="ECO:0007669"/>
    <property type="project" value="InterPro"/>
</dbReference>
<dbReference type="OrthoDB" id="6127299at2759"/>
<dbReference type="Pfam" id="PF00012">
    <property type="entry name" value="HSP70"/>
    <property type="match status" value="1"/>
</dbReference>
<name>A0A8S3QBT3_MYTED</name>
<dbReference type="CDD" id="cd10229">
    <property type="entry name" value="ASKHA_NBD_HSP70_HSPA12"/>
    <property type="match status" value="1"/>
</dbReference>
<evidence type="ECO:0000256" key="2">
    <source>
        <dbReference type="ARBA" id="ARBA00022741"/>
    </source>
</evidence>
<dbReference type="GO" id="GO:0005524">
    <property type="term" value="F:ATP binding"/>
    <property type="evidence" value="ECO:0007669"/>
    <property type="project" value="UniProtKB-KW"/>
</dbReference>
<evidence type="ECO:0000256" key="1">
    <source>
        <dbReference type="ARBA" id="ARBA00007381"/>
    </source>
</evidence>
<dbReference type="Gene3D" id="3.30.420.40">
    <property type="match status" value="2"/>
</dbReference>
<dbReference type="PANTHER" id="PTHR14187:SF5">
    <property type="entry name" value="HEAT SHOCK 70 KDA PROTEIN 12A"/>
    <property type="match status" value="1"/>
</dbReference>
<evidence type="ECO:0000256" key="3">
    <source>
        <dbReference type="ARBA" id="ARBA00022840"/>
    </source>
</evidence>
<reference evidence="4" key="1">
    <citation type="submission" date="2021-03" db="EMBL/GenBank/DDBJ databases">
        <authorList>
            <person name="Bekaert M."/>
        </authorList>
    </citation>
    <scope>NUCLEOTIDE SEQUENCE</scope>
</reference>
<sequence length="545" mass="60905">MNSDHLLVAALDFGTTYSGYAFSTRSDFQKDPLIIHTNQAWNAGGRQLLSLKTPTVLLLDKNKKFVSFGYEAENQYSDLMMDKEHEDYFYFHRFKMRLHKNTHLSKASMIEDITGKSVKDIRWVLTVPAIWSDAAKQFMRKSAEKAGIPGKHLLIALEPEAASIYCQYLPTEKLNGADEGFTMADVGTKYMIVDLGGGTVDITVHEKQEDGKLKELCQATGDACGGTSVDNEFFQLLVKIVGAPLMNNLSKEDPSAYLDLFREFETVKRTIKPTQTGKMNFTIPFVALDTLCKKNFEEDFPSTVSACSLSDTISLRGDKMRAEVDILRALYSKSLVDIVSHVASVIKECNSVSMLLLVGGFSESEMLQHALRKEFPDKRIIIPDDAGLSVLKGAVLFGQNPDYISSRVTRYTYGLLTKEIFKHDVHDKAKLEIVDGKERCKDCFLIIKKLNEATLVGTKVTKRLFTVKKFQSVVTLAVYMSNKGNPKYTDEPGCTHIGTVEIEIANPSEGDLYFDVTFCFGNTELTVTTTEEGTEHTVTSKFDLV</sequence>
<keyword evidence="3" id="KW-0067">ATP-binding</keyword>
<dbReference type="AlphaFoldDB" id="A0A8S3QBT3"/>
<keyword evidence="5" id="KW-1185">Reference proteome</keyword>
<dbReference type="SUPFAM" id="SSF53067">
    <property type="entry name" value="Actin-like ATPase domain"/>
    <property type="match status" value="2"/>
</dbReference>
<dbReference type="Proteomes" id="UP000683360">
    <property type="component" value="Unassembled WGS sequence"/>
</dbReference>
<evidence type="ECO:0000313" key="4">
    <source>
        <dbReference type="EMBL" id="CAG2191386.1"/>
    </source>
</evidence>
<evidence type="ECO:0000313" key="5">
    <source>
        <dbReference type="Proteomes" id="UP000683360"/>
    </source>
</evidence>
<dbReference type="InterPro" id="IPR013126">
    <property type="entry name" value="Hsp_70_fam"/>
</dbReference>
<comment type="similarity">
    <text evidence="1">Belongs to the heat shock protein 70 family.</text>
</comment>
<comment type="caution">
    <text evidence="4">The sequence shown here is derived from an EMBL/GenBank/DDBJ whole genome shotgun (WGS) entry which is preliminary data.</text>
</comment>